<dbReference type="SMART" id="SM01117">
    <property type="entry name" value="Cyt-b5"/>
    <property type="match status" value="1"/>
</dbReference>
<dbReference type="GO" id="GO:0016020">
    <property type="term" value="C:membrane"/>
    <property type="evidence" value="ECO:0007669"/>
    <property type="project" value="TreeGrafter"/>
</dbReference>
<dbReference type="PANTHER" id="PTHR10281">
    <property type="entry name" value="MEMBRANE-ASSOCIATED PROGESTERONE RECEPTOR COMPONENT-RELATED"/>
    <property type="match status" value="1"/>
</dbReference>
<dbReference type="PANTHER" id="PTHR10281:SF76">
    <property type="entry name" value="CALCUTTA CUP-RELATED"/>
    <property type="match status" value="1"/>
</dbReference>
<gene>
    <name evidence="5" type="primary">Dyak\GE12218</name>
    <name evidence="5" type="synonym">dyak_GLEANR_1249</name>
    <name evidence="5" type="synonym">GE12218</name>
    <name evidence="5" type="ORF">Dyak_GE12218</name>
</gene>
<dbReference type="Proteomes" id="UP000002282">
    <property type="component" value="Chromosome 2L"/>
</dbReference>
<proteinExistence type="inferred from homology"/>
<evidence type="ECO:0000256" key="2">
    <source>
        <dbReference type="SAM" id="MobiDB-lite"/>
    </source>
</evidence>
<evidence type="ECO:0000313" key="5">
    <source>
        <dbReference type="EMBL" id="EDW88195.1"/>
    </source>
</evidence>
<dbReference type="OrthoDB" id="547796at2759"/>
<dbReference type="HOGENOM" id="CLU_1273424_0_0_1"/>
<dbReference type="InterPro" id="IPR036400">
    <property type="entry name" value="Cyt_B5-like_heme/steroid_sf"/>
</dbReference>
<comment type="similarity">
    <text evidence="1">Belongs to the cytochrome b5 family. MAPR subfamily.</text>
</comment>
<evidence type="ECO:0000256" key="3">
    <source>
        <dbReference type="SAM" id="Phobius"/>
    </source>
</evidence>
<keyword evidence="3" id="KW-0472">Membrane</keyword>
<keyword evidence="3" id="KW-0812">Transmembrane</keyword>
<dbReference type="SUPFAM" id="SSF55856">
    <property type="entry name" value="Cytochrome b5-like heme/steroid binding domain"/>
    <property type="match status" value="1"/>
</dbReference>
<dbReference type="SMR" id="B4P224"/>
<reference evidence="5 6" key="1">
    <citation type="journal article" date="2007" name="Nature">
        <title>Evolution of genes and genomes on the Drosophila phylogeny.</title>
        <authorList>
            <consortium name="Drosophila 12 Genomes Consortium"/>
            <person name="Clark A.G."/>
            <person name="Eisen M.B."/>
            <person name="Smith D.R."/>
            <person name="Bergman C.M."/>
            <person name="Oliver B."/>
            <person name="Markow T.A."/>
            <person name="Kaufman T.C."/>
            <person name="Kellis M."/>
            <person name="Gelbart W."/>
            <person name="Iyer V.N."/>
            <person name="Pollard D.A."/>
            <person name="Sackton T.B."/>
            <person name="Larracuente A.M."/>
            <person name="Singh N.D."/>
            <person name="Abad J.P."/>
            <person name="Abt D.N."/>
            <person name="Adryan B."/>
            <person name="Aguade M."/>
            <person name="Akashi H."/>
            <person name="Anderson W.W."/>
            <person name="Aquadro C.F."/>
            <person name="Ardell D.H."/>
            <person name="Arguello R."/>
            <person name="Artieri C.G."/>
            <person name="Barbash D.A."/>
            <person name="Barker D."/>
            <person name="Barsanti P."/>
            <person name="Batterham P."/>
            <person name="Batzoglou S."/>
            <person name="Begun D."/>
            <person name="Bhutkar A."/>
            <person name="Blanco E."/>
            <person name="Bosak S.A."/>
            <person name="Bradley R.K."/>
            <person name="Brand A.D."/>
            <person name="Brent M.R."/>
            <person name="Brooks A.N."/>
            <person name="Brown R.H."/>
            <person name="Butlin R.K."/>
            <person name="Caggese C."/>
            <person name="Calvi B.R."/>
            <person name="Bernardo de Carvalho A."/>
            <person name="Caspi A."/>
            <person name="Castrezana S."/>
            <person name="Celniker S.E."/>
            <person name="Chang J.L."/>
            <person name="Chapple C."/>
            <person name="Chatterji S."/>
            <person name="Chinwalla A."/>
            <person name="Civetta A."/>
            <person name="Clifton S.W."/>
            <person name="Comeron J.M."/>
            <person name="Costello J.C."/>
            <person name="Coyne J.A."/>
            <person name="Daub J."/>
            <person name="David R.G."/>
            <person name="Delcher A.L."/>
            <person name="Delehaunty K."/>
            <person name="Do C.B."/>
            <person name="Ebling H."/>
            <person name="Edwards K."/>
            <person name="Eickbush T."/>
            <person name="Evans J.D."/>
            <person name="Filipski A."/>
            <person name="Findeiss S."/>
            <person name="Freyhult E."/>
            <person name="Fulton L."/>
            <person name="Fulton R."/>
            <person name="Garcia A.C."/>
            <person name="Gardiner A."/>
            <person name="Garfield D.A."/>
            <person name="Garvin B.E."/>
            <person name="Gibson G."/>
            <person name="Gilbert D."/>
            <person name="Gnerre S."/>
            <person name="Godfrey J."/>
            <person name="Good R."/>
            <person name="Gotea V."/>
            <person name="Gravely B."/>
            <person name="Greenberg A.J."/>
            <person name="Griffiths-Jones S."/>
            <person name="Gross S."/>
            <person name="Guigo R."/>
            <person name="Gustafson E.A."/>
            <person name="Haerty W."/>
            <person name="Hahn M.W."/>
            <person name="Halligan D.L."/>
            <person name="Halpern A.L."/>
            <person name="Halter G.M."/>
            <person name="Han M.V."/>
            <person name="Heger A."/>
            <person name="Hillier L."/>
            <person name="Hinrichs A.S."/>
            <person name="Holmes I."/>
            <person name="Hoskins R.A."/>
            <person name="Hubisz M.J."/>
            <person name="Hultmark D."/>
            <person name="Huntley M.A."/>
            <person name="Jaffe D.B."/>
            <person name="Jagadeeshan S."/>
            <person name="Jeck W.R."/>
            <person name="Johnson J."/>
            <person name="Jones C.D."/>
            <person name="Jordan W.C."/>
            <person name="Karpen G.H."/>
            <person name="Kataoka E."/>
            <person name="Keightley P.D."/>
            <person name="Kheradpour P."/>
            <person name="Kirkness E.F."/>
            <person name="Koerich L.B."/>
            <person name="Kristiansen K."/>
            <person name="Kudrna D."/>
            <person name="Kulathinal R.J."/>
            <person name="Kumar S."/>
            <person name="Kwok R."/>
            <person name="Lander E."/>
            <person name="Langley C.H."/>
            <person name="Lapoint R."/>
            <person name="Lazzaro B.P."/>
            <person name="Lee S.J."/>
            <person name="Levesque L."/>
            <person name="Li R."/>
            <person name="Lin C.F."/>
            <person name="Lin M.F."/>
            <person name="Lindblad-Toh K."/>
            <person name="Llopart A."/>
            <person name="Long M."/>
            <person name="Low L."/>
            <person name="Lozovsky E."/>
            <person name="Lu J."/>
            <person name="Luo M."/>
            <person name="Machado C.A."/>
            <person name="Makalowski W."/>
            <person name="Marzo M."/>
            <person name="Matsuda M."/>
            <person name="Matzkin L."/>
            <person name="McAllister B."/>
            <person name="McBride C.S."/>
            <person name="McKernan B."/>
            <person name="McKernan K."/>
            <person name="Mendez-Lago M."/>
            <person name="Minx P."/>
            <person name="Mollenhauer M.U."/>
            <person name="Montooth K."/>
            <person name="Mount S.M."/>
            <person name="Mu X."/>
            <person name="Myers E."/>
            <person name="Negre B."/>
            <person name="Newfeld S."/>
            <person name="Nielsen R."/>
            <person name="Noor M.A."/>
            <person name="O'Grady P."/>
            <person name="Pachter L."/>
            <person name="Papaceit M."/>
            <person name="Parisi M.J."/>
            <person name="Parisi M."/>
            <person name="Parts L."/>
            <person name="Pedersen J.S."/>
            <person name="Pesole G."/>
            <person name="Phillippy A.M."/>
            <person name="Ponting C.P."/>
            <person name="Pop M."/>
            <person name="Porcelli D."/>
            <person name="Powell J.R."/>
            <person name="Prohaska S."/>
            <person name="Pruitt K."/>
            <person name="Puig M."/>
            <person name="Quesneville H."/>
            <person name="Ram K.R."/>
            <person name="Rand D."/>
            <person name="Rasmussen M.D."/>
            <person name="Reed L.K."/>
            <person name="Reenan R."/>
            <person name="Reily A."/>
            <person name="Remington K.A."/>
            <person name="Rieger T.T."/>
            <person name="Ritchie M.G."/>
            <person name="Robin C."/>
            <person name="Rogers Y.H."/>
            <person name="Rohde C."/>
            <person name="Rozas J."/>
            <person name="Rubenfield M.J."/>
            <person name="Ruiz A."/>
            <person name="Russo S."/>
            <person name="Salzberg S.L."/>
            <person name="Sanchez-Gracia A."/>
            <person name="Saranga D.J."/>
            <person name="Sato H."/>
            <person name="Schaeffer S.W."/>
            <person name="Schatz M.C."/>
            <person name="Schlenke T."/>
            <person name="Schwartz R."/>
            <person name="Segarra C."/>
            <person name="Singh R.S."/>
            <person name="Sirot L."/>
            <person name="Sirota M."/>
            <person name="Sisneros N.B."/>
            <person name="Smith C.D."/>
            <person name="Smith T.F."/>
            <person name="Spieth J."/>
            <person name="Stage D.E."/>
            <person name="Stark A."/>
            <person name="Stephan W."/>
            <person name="Strausberg R.L."/>
            <person name="Strempel S."/>
            <person name="Sturgill D."/>
            <person name="Sutton G."/>
            <person name="Sutton G.G."/>
            <person name="Tao W."/>
            <person name="Teichmann S."/>
            <person name="Tobari Y.N."/>
            <person name="Tomimura Y."/>
            <person name="Tsolas J.M."/>
            <person name="Valente V.L."/>
            <person name="Venter E."/>
            <person name="Venter J.C."/>
            <person name="Vicario S."/>
            <person name="Vieira F.G."/>
            <person name="Vilella A.J."/>
            <person name="Villasante A."/>
            <person name="Walenz B."/>
            <person name="Wang J."/>
            <person name="Wasserman M."/>
            <person name="Watts T."/>
            <person name="Wilson D."/>
            <person name="Wilson R.K."/>
            <person name="Wing R.A."/>
            <person name="Wolfner M.F."/>
            <person name="Wong A."/>
            <person name="Wong G.K."/>
            <person name="Wu C.I."/>
            <person name="Wu G."/>
            <person name="Yamamoto D."/>
            <person name="Yang H.P."/>
            <person name="Yang S.P."/>
            <person name="Yorke J.A."/>
            <person name="Yoshida K."/>
            <person name="Zdobnov E."/>
            <person name="Zhang P."/>
            <person name="Zhang Y."/>
            <person name="Zimin A.V."/>
            <person name="Baldwin J."/>
            <person name="Abdouelleil A."/>
            <person name="Abdulkadir J."/>
            <person name="Abebe A."/>
            <person name="Abera B."/>
            <person name="Abreu J."/>
            <person name="Acer S.C."/>
            <person name="Aftuck L."/>
            <person name="Alexander A."/>
            <person name="An P."/>
            <person name="Anderson E."/>
            <person name="Anderson S."/>
            <person name="Arachi H."/>
            <person name="Azer M."/>
            <person name="Bachantsang P."/>
            <person name="Barry A."/>
            <person name="Bayul T."/>
            <person name="Berlin A."/>
            <person name="Bessette D."/>
            <person name="Bloom T."/>
            <person name="Blye J."/>
            <person name="Boguslavskiy L."/>
            <person name="Bonnet C."/>
            <person name="Boukhgalter B."/>
            <person name="Bourzgui I."/>
            <person name="Brown A."/>
            <person name="Cahill P."/>
            <person name="Channer S."/>
            <person name="Cheshatsang Y."/>
            <person name="Chuda L."/>
            <person name="Citroen M."/>
            <person name="Collymore A."/>
            <person name="Cooke P."/>
            <person name="Costello M."/>
            <person name="D'Aco K."/>
            <person name="Daza R."/>
            <person name="De Haan G."/>
            <person name="DeGray S."/>
            <person name="DeMaso C."/>
            <person name="Dhargay N."/>
            <person name="Dooley K."/>
            <person name="Dooley E."/>
            <person name="Doricent M."/>
            <person name="Dorje P."/>
            <person name="Dorjee K."/>
            <person name="Dupes A."/>
            <person name="Elong R."/>
            <person name="Falk J."/>
            <person name="Farina A."/>
            <person name="Faro S."/>
            <person name="Ferguson D."/>
            <person name="Fisher S."/>
            <person name="Foley C.D."/>
            <person name="Franke A."/>
            <person name="Friedrich D."/>
            <person name="Gadbois L."/>
            <person name="Gearin G."/>
            <person name="Gearin C.R."/>
            <person name="Giannoukos G."/>
            <person name="Goode T."/>
            <person name="Graham J."/>
            <person name="Grandbois E."/>
            <person name="Grewal S."/>
            <person name="Gyaltsen K."/>
            <person name="Hafez N."/>
            <person name="Hagos B."/>
            <person name="Hall J."/>
            <person name="Henson C."/>
            <person name="Hollinger A."/>
            <person name="Honan T."/>
            <person name="Huard M.D."/>
            <person name="Hughes L."/>
            <person name="Hurhula B."/>
            <person name="Husby M.E."/>
            <person name="Kamat A."/>
            <person name="Kanga B."/>
            <person name="Kashin S."/>
            <person name="Khazanovich D."/>
            <person name="Kisner P."/>
            <person name="Lance K."/>
            <person name="Lara M."/>
            <person name="Lee W."/>
            <person name="Lennon N."/>
            <person name="Letendre F."/>
            <person name="LeVine R."/>
            <person name="Lipovsky A."/>
            <person name="Liu X."/>
            <person name="Liu J."/>
            <person name="Liu S."/>
            <person name="Lokyitsang T."/>
            <person name="Lokyitsang Y."/>
            <person name="Lubonja R."/>
            <person name="Lui A."/>
            <person name="MacDonald P."/>
            <person name="Magnisalis V."/>
            <person name="Maru K."/>
            <person name="Matthews C."/>
            <person name="McCusker W."/>
            <person name="McDonough S."/>
            <person name="Mehta T."/>
            <person name="Meldrim J."/>
            <person name="Meneus L."/>
            <person name="Mihai O."/>
            <person name="Mihalev A."/>
            <person name="Mihova T."/>
            <person name="Mittelman R."/>
            <person name="Mlenga V."/>
            <person name="Montmayeur A."/>
            <person name="Mulrain L."/>
            <person name="Navidi A."/>
            <person name="Naylor J."/>
            <person name="Negash T."/>
            <person name="Nguyen T."/>
            <person name="Nguyen N."/>
            <person name="Nicol R."/>
            <person name="Norbu C."/>
            <person name="Norbu N."/>
            <person name="Novod N."/>
            <person name="O'Neill B."/>
            <person name="Osman S."/>
            <person name="Markiewicz E."/>
            <person name="Oyono O.L."/>
            <person name="Patti C."/>
            <person name="Phunkhang P."/>
            <person name="Pierre F."/>
            <person name="Priest M."/>
            <person name="Raghuraman S."/>
            <person name="Rege F."/>
            <person name="Reyes R."/>
            <person name="Rise C."/>
            <person name="Rogov P."/>
            <person name="Ross K."/>
            <person name="Ryan E."/>
            <person name="Settipalli S."/>
            <person name="Shea T."/>
            <person name="Sherpa N."/>
            <person name="Shi L."/>
            <person name="Shih D."/>
            <person name="Sparrow T."/>
            <person name="Spaulding J."/>
            <person name="Stalker J."/>
            <person name="Stange-Thomann N."/>
            <person name="Stavropoulos S."/>
            <person name="Stone C."/>
            <person name="Strader C."/>
            <person name="Tesfaye S."/>
            <person name="Thomson T."/>
            <person name="Thoulutsang Y."/>
            <person name="Thoulutsang D."/>
            <person name="Topham K."/>
            <person name="Topping I."/>
            <person name="Tsamla T."/>
            <person name="Vassiliev H."/>
            <person name="Vo A."/>
            <person name="Wangchuk T."/>
            <person name="Wangdi T."/>
            <person name="Weiand M."/>
            <person name="Wilkinson J."/>
            <person name="Wilson A."/>
            <person name="Yadav S."/>
            <person name="Young G."/>
            <person name="Yu Q."/>
            <person name="Zembek L."/>
            <person name="Zhong D."/>
            <person name="Zimmer A."/>
            <person name="Zwirko Z."/>
            <person name="Jaffe D.B."/>
            <person name="Alvarez P."/>
            <person name="Brockman W."/>
            <person name="Butler J."/>
            <person name="Chin C."/>
            <person name="Gnerre S."/>
            <person name="Grabherr M."/>
            <person name="Kleber M."/>
            <person name="Mauceli E."/>
            <person name="MacCallum I."/>
        </authorList>
    </citation>
    <scope>NUCLEOTIDE SEQUENCE [LARGE SCALE GENOMIC DNA]</scope>
    <source>
        <strain evidence="6">Tai18E2 / Tucson 14021-0261.01</strain>
    </source>
</reference>
<dbReference type="InterPro" id="IPR001199">
    <property type="entry name" value="Cyt_B5-like_heme/steroid-bd"/>
</dbReference>
<dbReference type="PhylomeDB" id="B4P224"/>
<dbReference type="AlphaFoldDB" id="B4P224"/>
<name>B4P224_DROYA</name>
<evidence type="ECO:0000313" key="6">
    <source>
        <dbReference type="Proteomes" id="UP000002282"/>
    </source>
</evidence>
<reference evidence="5 6" key="2">
    <citation type="journal article" date="2007" name="PLoS Biol.">
        <title>Principles of genome evolution in the Drosophila melanogaster species group.</title>
        <authorList>
            <person name="Ranz J.M."/>
            <person name="Maurin D."/>
            <person name="Chan Y.S."/>
            <person name="von Grotthuss M."/>
            <person name="Hillier L.W."/>
            <person name="Roote J."/>
            <person name="Ashburner M."/>
            <person name="Bergman C.M."/>
        </authorList>
    </citation>
    <scope>NUCLEOTIDE SEQUENCE [LARGE SCALE GENOMIC DNA]</scope>
    <source>
        <strain evidence="6">Tai18E2 / Tucson 14021-0261.01</strain>
    </source>
</reference>
<dbReference type="KEGG" id="dya:Dyak_GE12218"/>
<evidence type="ECO:0000256" key="1">
    <source>
        <dbReference type="ARBA" id="ARBA00038357"/>
    </source>
</evidence>
<keyword evidence="6" id="KW-1185">Reference proteome</keyword>
<dbReference type="OMA" id="ETNYSCV"/>
<feature type="region of interest" description="Disordered" evidence="2">
    <location>
        <begin position="196"/>
        <end position="217"/>
    </location>
</feature>
<dbReference type="GO" id="GO:0012505">
    <property type="term" value="C:endomembrane system"/>
    <property type="evidence" value="ECO:0007669"/>
    <property type="project" value="TreeGrafter"/>
</dbReference>
<dbReference type="eggNOG" id="KOG1110">
    <property type="taxonomic scope" value="Eukaryota"/>
</dbReference>
<evidence type="ECO:0000259" key="4">
    <source>
        <dbReference type="SMART" id="SM01117"/>
    </source>
</evidence>
<dbReference type="Gene3D" id="3.10.120.10">
    <property type="entry name" value="Cytochrome b5-like heme/steroid binding domain"/>
    <property type="match status" value="1"/>
</dbReference>
<dbReference type="InterPro" id="IPR050577">
    <property type="entry name" value="MAPR/NEUFC/NENF-like"/>
</dbReference>
<protein>
    <recommendedName>
        <fullName evidence="4">Cytochrome b5 heme-binding domain-containing protein</fullName>
    </recommendedName>
</protein>
<accession>B4P224</accession>
<organism evidence="5 6">
    <name type="scientific">Drosophila yakuba</name>
    <name type="common">Fruit fly</name>
    <dbReference type="NCBI Taxonomy" id="7245"/>
    <lineage>
        <taxon>Eukaryota</taxon>
        <taxon>Metazoa</taxon>
        <taxon>Ecdysozoa</taxon>
        <taxon>Arthropoda</taxon>
        <taxon>Hexapoda</taxon>
        <taxon>Insecta</taxon>
        <taxon>Pterygota</taxon>
        <taxon>Neoptera</taxon>
        <taxon>Endopterygota</taxon>
        <taxon>Diptera</taxon>
        <taxon>Brachycera</taxon>
        <taxon>Muscomorpha</taxon>
        <taxon>Ephydroidea</taxon>
        <taxon>Drosophilidae</taxon>
        <taxon>Drosophila</taxon>
        <taxon>Sophophora</taxon>
    </lineage>
</organism>
<dbReference type="EMBL" id="CM000157">
    <property type="protein sequence ID" value="EDW88195.1"/>
    <property type="molecule type" value="Genomic_DNA"/>
</dbReference>
<feature type="transmembrane region" description="Helical" evidence="3">
    <location>
        <begin position="6"/>
        <end position="29"/>
    </location>
</feature>
<sequence>MEELSVLGFTVNIVLTLCAAVLGYLYAYYHQWSDRRNQLTASKSLAAELPDLPPIKLTLDQLLRFDGTRSDGRILVALKGKIYDVSSDFAEFGLKGTLSHVAGRDFTNYLKSIMDSHKSEINYVDRWEAILVTNYSCVGIVIDELGNPLVGKIENHIADVAEETQEDLVEPITANEKSVKTLNEVLTAETLPSDIKSEKSLEENNSEIRISEEVSEC</sequence>
<feature type="domain" description="Cytochrome b5 heme-binding" evidence="4">
    <location>
        <begin position="57"/>
        <end position="142"/>
    </location>
</feature>
<dbReference type="Pfam" id="PF00173">
    <property type="entry name" value="Cyt-b5"/>
    <property type="match status" value="1"/>
</dbReference>
<keyword evidence="3" id="KW-1133">Transmembrane helix</keyword>